<reference evidence="1" key="1">
    <citation type="submission" date="2016-02" db="EMBL/GenBank/DDBJ databases">
        <title>Genome sequence of Bacillus trypoxylicola KCTC 13244(T).</title>
        <authorList>
            <person name="Jeong H."/>
            <person name="Park S.-H."/>
            <person name="Choi S.-K."/>
        </authorList>
    </citation>
    <scope>NUCLEOTIDE SEQUENCE [LARGE SCALE GENOMIC DNA]</scope>
    <source>
        <strain evidence="1">KCTC 13244</strain>
    </source>
</reference>
<keyword evidence="2" id="KW-1185">Reference proteome</keyword>
<evidence type="ECO:0000313" key="1">
    <source>
        <dbReference type="EMBL" id="KYG29244.1"/>
    </source>
</evidence>
<gene>
    <name evidence="1" type="ORF">AZF04_06885</name>
</gene>
<organism evidence="1 2">
    <name type="scientific">Alkalihalobacillus trypoxylicola</name>
    <dbReference type="NCBI Taxonomy" id="519424"/>
    <lineage>
        <taxon>Bacteria</taxon>
        <taxon>Bacillati</taxon>
        <taxon>Bacillota</taxon>
        <taxon>Bacilli</taxon>
        <taxon>Bacillales</taxon>
        <taxon>Bacillaceae</taxon>
        <taxon>Alkalihalobacillus</taxon>
    </lineage>
</organism>
<dbReference type="EMBL" id="LTAO01000023">
    <property type="protein sequence ID" value="KYG29244.1"/>
    <property type="molecule type" value="Genomic_DNA"/>
</dbReference>
<proteinExistence type="predicted"/>
<dbReference type="AlphaFoldDB" id="A0A162DD47"/>
<evidence type="ECO:0000313" key="2">
    <source>
        <dbReference type="Proteomes" id="UP000075806"/>
    </source>
</evidence>
<sequence>MDNSLSLVTTKLWPINLKNKIITTSLTMNQMKKIRKKRIQIPKTRNLMMSNRRSFFQVVERVELFGLFYLLE</sequence>
<dbReference type="Proteomes" id="UP000075806">
    <property type="component" value="Unassembled WGS sequence"/>
</dbReference>
<name>A0A162DD47_9BACI</name>
<accession>A0A162DD47</accession>
<comment type="caution">
    <text evidence="1">The sequence shown here is derived from an EMBL/GenBank/DDBJ whole genome shotgun (WGS) entry which is preliminary data.</text>
</comment>
<protein>
    <submittedName>
        <fullName evidence="1">Uncharacterized protein</fullName>
    </submittedName>
</protein>